<comment type="caution">
    <text evidence="2">The sequence shown here is derived from an EMBL/GenBank/DDBJ whole genome shotgun (WGS) entry which is preliminary data.</text>
</comment>
<keyword evidence="3" id="KW-1185">Reference proteome</keyword>
<dbReference type="AlphaFoldDB" id="A0AAV9S9T7"/>
<sequence length="191" mass="20998">MGSPGERSANSAADNNLETLKERAPMTQVMTFKTFSMQSFIKMMQAVATRSCTKACQFFCLPVVEKSTSYPDKTLHFGEKENAQDRLLSPPSTVLIINISNSTLIDCVIGDSHPSAAAELQTLRQESDLEKTAEVSCSCCHRRQEAAQPAPSAPLHAPAEHLNINILSSRLNSVIIGDNNYMHIQQNEPFD</sequence>
<dbReference type="Proteomes" id="UP001311232">
    <property type="component" value="Unassembled WGS sequence"/>
</dbReference>
<organism evidence="2 3">
    <name type="scientific">Crenichthys baileyi</name>
    <name type="common">White River springfish</name>
    <dbReference type="NCBI Taxonomy" id="28760"/>
    <lineage>
        <taxon>Eukaryota</taxon>
        <taxon>Metazoa</taxon>
        <taxon>Chordata</taxon>
        <taxon>Craniata</taxon>
        <taxon>Vertebrata</taxon>
        <taxon>Euteleostomi</taxon>
        <taxon>Actinopterygii</taxon>
        <taxon>Neopterygii</taxon>
        <taxon>Teleostei</taxon>
        <taxon>Neoteleostei</taxon>
        <taxon>Acanthomorphata</taxon>
        <taxon>Ovalentaria</taxon>
        <taxon>Atherinomorphae</taxon>
        <taxon>Cyprinodontiformes</taxon>
        <taxon>Goodeidae</taxon>
        <taxon>Crenichthys</taxon>
    </lineage>
</organism>
<feature type="compositionally biased region" description="Polar residues" evidence="1">
    <location>
        <begin position="8"/>
        <end position="18"/>
    </location>
</feature>
<reference evidence="2 3" key="1">
    <citation type="submission" date="2021-06" db="EMBL/GenBank/DDBJ databases">
        <authorList>
            <person name="Palmer J.M."/>
        </authorList>
    </citation>
    <scope>NUCLEOTIDE SEQUENCE [LARGE SCALE GENOMIC DNA]</scope>
    <source>
        <strain evidence="2 3">MEX-2019</strain>
        <tissue evidence="2">Muscle</tissue>
    </source>
</reference>
<name>A0AAV9S9T7_9TELE</name>
<evidence type="ECO:0000313" key="3">
    <source>
        <dbReference type="Proteomes" id="UP001311232"/>
    </source>
</evidence>
<evidence type="ECO:0000313" key="2">
    <source>
        <dbReference type="EMBL" id="KAK5618147.1"/>
    </source>
</evidence>
<feature type="region of interest" description="Disordered" evidence="1">
    <location>
        <begin position="1"/>
        <end position="20"/>
    </location>
</feature>
<evidence type="ECO:0000256" key="1">
    <source>
        <dbReference type="SAM" id="MobiDB-lite"/>
    </source>
</evidence>
<dbReference type="EMBL" id="JAHHUM010000637">
    <property type="protein sequence ID" value="KAK5618147.1"/>
    <property type="molecule type" value="Genomic_DNA"/>
</dbReference>
<protein>
    <submittedName>
        <fullName evidence="2">Uncharacterized protein</fullName>
    </submittedName>
</protein>
<accession>A0AAV9S9T7</accession>
<gene>
    <name evidence="2" type="ORF">CRENBAI_021601</name>
</gene>
<proteinExistence type="predicted"/>